<reference evidence="1" key="1">
    <citation type="submission" date="2020-09" db="EMBL/GenBank/DDBJ databases">
        <authorList>
            <person name="Kim M.K."/>
        </authorList>
    </citation>
    <scope>NUCLEOTIDE SEQUENCE</scope>
    <source>
        <strain evidence="1">BT704</strain>
    </source>
</reference>
<accession>A0A927GG08</accession>
<dbReference type="AlphaFoldDB" id="A0A927GG08"/>
<sequence>MTVIAVELEDKVFQDLEETSGMFNLPSDQMVSRIVKNYLHIEKINKIRRELKGTAEAVGFTSEEDIYKEIS</sequence>
<dbReference type="RefSeq" id="WP_191041746.1">
    <property type="nucleotide sequence ID" value="NZ_JACXAA010000011.1"/>
</dbReference>
<evidence type="ECO:0008006" key="3">
    <source>
        <dbReference type="Google" id="ProtNLM"/>
    </source>
</evidence>
<organism evidence="1 2">
    <name type="scientific">Spirosoma validum</name>
    <dbReference type="NCBI Taxonomy" id="2771355"/>
    <lineage>
        <taxon>Bacteria</taxon>
        <taxon>Pseudomonadati</taxon>
        <taxon>Bacteroidota</taxon>
        <taxon>Cytophagia</taxon>
        <taxon>Cytophagales</taxon>
        <taxon>Cytophagaceae</taxon>
        <taxon>Spirosoma</taxon>
    </lineage>
</organism>
<comment type="caution">
    <text evidence="1">The sequence shown here is derived from an EMBL/GenBank/DDBJ whole genome shotgun (WGS) entry which is preliminary data.</text>
</comment>
<name>A0A927GG08_9BACT</name>
<gene>
    <name evidence="1" type="ORF">IC230_24670</name>
</gene>
<proteinExistence type="predicted"/>
<keyword evidence="2" id="KW-1185">Reference proteome</keyword>
<protein>
    <recommendedName>
        <fullName evidence="3">CopG family transcriptional regulator</fullName>
    </recommendedName>
</protein>
<evidence type="ECO:0000313" key="1">
    <source>
        <dbReference type="EMBL" id="MBD2756115.1"/>
    </source>
</evidence>
<dbReference type="EMBL" id="JACXAA010000011">
    <property type="protein sequence ID" value="MBD2756115.1"/>
    <property type="molecule type" value="Genomic_DNA"/>
</dbReference>
<dbReference type="Proteomes" id="UP000653797">
    <property type="component" value="Unassembled WGS sequence"/>
</dbReference>
<evidence type="ECO:0000313" key="2">
    <source>
        <dbReference type="Proteomes" id="UP000653797"/>
    </source>
</evidence>